<reference evidence="1 2" key="1">
    <citation type="journal article" date="2019" name="Sci. Rep.">
        <title>Orb-weaving spider Araneus ventricosus genome elucidates the spidroin gene catalogue.</title>
        <authorList>
            <person name="Kono N."/>
            <person name="Nakamura H."/>
            <person name="Ohtoshi R."/>
            <person name="Moran D.A.P."/>
            <person name="Shinohara A."/>
            <person name="Yoshida Y."/>
            <person name="Fujiwara M."/>
            <person name="Mori M."/>
            <person name="Tomita M."/>
            <person name="Arakawa K."/>
        </authorList>
    </citation>
    <scope>NUCLEOTIDE SEQUENCE [LARGE SCALE GENOMIC DNA]</scope>
</reference>
<evidence type="ECO:0000313" key="2">
    <source>
        <dbReference type="Proteomes" id="UP000499080"/>
    </source>
</evidence>
<dbReference type="AlphaFoldDB" id="A0A4Y2UVF8"/>
<comment type="caution">
    <text evidence="1">The sequence shown here is derived from an EMBL/GenBank/DDBJ whole genome shotgun (WGS) entry which is preliminary data.</text>
</comment>
<evidence type="ECO:0000313" key="1">
    <source>
        <dbReference type="EMBL" id="GBO16191.1"/>
    </source>
</evidence>
<protein>
    <submittedName>
        <fullName evidence="1">Uncharacterized protein</fullName>
    </submittedName>
</protein>
<dbReference type="Proteomes" id="UP000499080">
    <property type="component" value="Unassembled WGS sequence"/>
</dbReference>
<organism evidence="1 2">
    <name type="scientific">Araneus ventricosus</name>
    <name type="common">Orbweaver spider</name>
    <name type="synonym">Epeira ventricosa</name>
    <dbReference type="NCBI Taxonomy" id="182803"/>
    <lineage>
        <taxon>Eukaryota</taxon>
        <taxon>Metazoa</taxon>
        <taxon>Ecdysozoa</taxon>
        <taxon>Arthropoda</taxon>
        <taxon>Chelicerata</taxon>
        <taxon>Arachnida</taxon>
        <taxon>Araneae</taxon>
        <taxon>Araneomorphae</taxon>
        <taxon>Entelegynae</taxon>
        <taxon>Araneoidea</taxon>
        <taxon>Araneidae</taxon>
        <taxon>Araneus</taxon>
    </lineage>
</organism>
<keyword evidence="2" id="KW-1185">Reference proteome</keyword>
<dbReference type="EMBL" id="BGPR01040119">
    <property type="protein sequence ID" value="GBO16191.1"/>
    <property type="molecule type" value="Genomic_DNA"/>
</dbReference>
<sequence>MSASSIGCWGLMAQEPDLAKLRQTNGKIETRLKYEEQKINPSTIKSKVLKIKCRFKNKQGAKGQLPRMRQIYSIQTQFLCRLIHCYKYGPFEDLDKSLKFGRMVNLRIYCCEERHLKPLSHGELLCAVILILSTMPLTRKVCSTRRFETTGQTGFRSSLGRTTSPSHPIGLNFRSEDFCVSNACILKPVEYSQRFSSSCLTGHVLQTFS</sequence>
<gene>
    <name evidence="1" type="ORF">AVEN_80385_1</name>
</gene>
<proteinExistence type="predicted"/>
<name>A0A4Y2UVF8_ARAVE</name>
<accession>A0A4Y2UVF8</accession>